<dbReference type="InterPro" id="IPR002645">
    <property type="entry name" value="STAS_dom"/>
</dbReference>
<dbReference type="GO" id="GO:0016853">
    <property type="term" value="F:isomerase activity"/>
    <property type="evidence" value="ECO:0007669"/>
    <property type="project" value="UniProtKB-KW"/>
</dbReference>
<dbReference type="SUPFAM" id="SSF52091">
    <property type="entry name" value="SpoIIaa-like"/>
    <property type="match status" value="1"/>
</dbReference>
<dbReference type="RefSeq" id="WP_006594485.1">
    <property type="nucleotide sequence ID" value="NZ_BAHD01000090.1"/>
</dbReference>
<dbReference type="GO" id="GO:0005975">
    <property type="term" value="P:carbohydrate metabolic process"/>
    <property type="evidence" value="ECO:0007669"/>
    <property type="project" value="InterPro"/>
</dbReference>
<dbReference type="STRING" id="1184609.KILIM_090_00060"/>
<dbReference type="InterPro" id="IPR024705">
    <property type="entry name" value="Ssp411"/>
</dbReference>
<dbReference type="PANTHER" id="PTHR42899">
    <property type="entry name" value="SPERMATOGENESIS-ASSOCIATED PROTEIN 20"/>
    <property type="match status" value="1"/>
</dbReference>
<dbReference type="Pfam" id="PF07221">
    <property type="entry name" value="GlcNAc_2-epim"/>
    <property type="match status" value="1"/>
</dbReference>
<gene>
    <name evidence="4" type="ORF">KILIM_090_00060</name>
</gene>
<dbReference type="PANTHER" id="PTHR42899:SF1">
    <property type="entry name" value="SPERMATOGENESIS-ASSOCIATED PROTEIN 20"/>
    <property type="match status" value="1"/>
</dbReference>
<dbReference type="InterPro" id="IPR036513">
    <property type="entry name" value="STAS_dom_sf"/>
</dbReference>
<sequence length="723" mass="81979">MYTYSDLIAGYVSEFDPAQDRVVITTSSGEDLTALLTPTTFAEMTHNLGAGYQDATGSMRDMLTPGQFVYAYGIFYPESGKPFEIKQIHFVGRTPTEYVFERPDWWVRQIRELGDFYLRAQFGTGPIDWSNYRTMIDLMGQKTGSTRQETDTISRLVYGFASAYLLTGLDRFREAAESGTEYLRTNFKAQDSVDEVAYWYHAIEATSGPNKRKILASKMADIPGLRIGRDAHPRQRRMLASEFSDDYQAIPAYEQIYALAGPTQTYRISGDPAIRHDIDWTLNLFERFFLDHDESGYYSHIDPITLDPHSPVLGENVGRKNWNSVGDHAPAYLINLILATGEQRHIDMLVNCMTDIIEHFGDYESSPFVQEKFLADWSHDSNHGWQLDRAVVGHNLKIAWNAMRVFGLTNDPRLQDFAARIAKLMPNHGWDARRTGWYDVVERHLQEGETVHRFAWHDRKAWWQQEQGILAYLILSGILGEPEYQKYARESTAFYSTFFLDHDSGGVYFNTLANGLPYLLGTERFKGSHSMSGYHSFELCYLAATYTNLLVTGHPLDLYFSPIPGAWKDGILRVSPDLLPPGSVRIHSVLIDEQPHTDFDADALTVQLPEDLAHRPKIRVRVEPIKVPEHYSIDVSEENGVTNVELAGIIDEQAVSALRIALAEVERSHPQSVRFDVDALQDLCRSALRAVAMTCQHLDDDVEVTFDGANERVQEALDSVALA</sequence>
<evidence type="ECO:0000256" key="1">
    <source>
        <dbReference type="ARBA" id="ARBA00008558"/>
    </source>
</evidence>
<feature type="domain" description="STAS" evidence="3">
    <location>
        <begin position="631"/>
        <end position="723"/>
    </location>
</feature>
<dbReference type="EMBL" id="BAHD01000090">
    <property type="protein sequence ID" value="GAB97953.1"/>
    <property type="molecule type" value="Genomic_DNA"/>
</dbReference>
<accession>K6VP17</accession>
<comment type="similarity">
    <text evidence="1">Belongs to the N-acylglucosamine 2-epimerase family.</text>
</comment>
<keyword evidence="5" id="KW-1185">Reference proteome</keyword>
<name>K6VP17_9MICO</name>
<evidence type="ECO:0000313" key="5">
    <source>
        <dbReference type="Proteomes" id="UP000008366"/>
    </source>
</evidence>
<dbReference type="InterPro" id="IPR010819">
    <property type="entry name" value="AGE/CE"/>
</dbReference>
<keyword evidence="2" id="KW-0413">Isomerase</keyword>
<dbReference type="Gene3D" id="1.50.10.10">
    <property type="match status" value="1"/>
</dbReference>
<protein>
    <recommendedName>
        <fullName evidence="3">STAS domain-containing protein</fullName>
    </recommendedName>
</protein>
<dbReference type="SUPFAM" id="SSF48208">
    <property type="entry name" value="Six-hairpin glycosidases"/>
    <property type="match status" value="1"/>
</dbReference>
<evidence type="ECO:0000313" key="4">
    <source>
        <dbReference type="EMBL" id="GAB97953.1"/>
    </source>
</evidence>
<evidence type="ECO:0000256" key="2">
    <source>
        <dbReference type="ARBA" id="ARBA00023235"/>
    </source>
</evidence>
<dbReference type="Gene3D" id="3.30.750.24">
    <property type="entry name" value="STAS domain"/>
    <property type="match status" value="1"/>
</dbReference>
<dbReference type="InterPro" id="IPR012341">
    <property type="entry name" value="6hp_glycosidase-like_sf"/>
</dbReference>
<organism evidence="4 5">
    <name type="scientific">Kineosphaera limosa NBRC 100340</name>
    <dbReference type="NCBI Taxonomy" id="1184609"/>
    <lineage>
        <taxon>Bacteria</taxon>
        <taxon>Bacillati</taxon>
        <taxon>Actinomycetota</taxon>
        <taxon>Actinomycetes</taxon>
        <taxon>Micrococcales</taxon>
        <taxon>Dermatophilaceae</taxon>
        <taxon>Kineosphaera</taxon>
    </lineage>
</organism>
<dbReference type="Proteomes" id="UP000008366">
    <property type="component" value="Unassembled WGS sequence"/>
</dbReference>
<evidence type="ECO:0000259" key="3">
    <source>
        <dbReference type="PROSITE" id="PS50801"/>
    </source>
</evidence>
<comment type="caution">
    <text evidence="4">The sequence shown here is derived from an EMBL/GenBank/DDBJ whole genome shotgun (WGS) entry which is preliminary data.</text>
</comment>
<proteinExistence type="inferred from homology"/>
<dbReference type="eggNOG" id="COG2942">
    <property type="taxonomic scope" value="Bacteria"/>
</dbReference>
<dbReference type="InterPro" id="IPR008928">
    <property type="entry name" value="6-hairpin_glycosidase_sf"/>
</dbReference>
<dbReference type="PROSITE" id="PS50801">
    <property type="entry name" value="STAS"/>
    <property type="match status" value="1"/>
</dbReference>
<reference evidence="4 5" key="1">
    <citation type="submission" date="2012-08" db="EMBL/GenBank/DDBJ databases">
        <title>Whole genome shotgun sequence of Kineosphaera limosa NBRC 100340.</title>
        <authorList>
            <person name="Yoshida I."/>
            <person name="Isaki S."/>
            <person name="Hosoyama A."/>
            <person name="Tsuchikane K."/>
            <person name="Katsumata H."/>
            <person name="Ando Y."/>
            <person name="Ohji S."/>
            <person name="Hamada M."/>
            <person name="Tamura T."/>
            <person name="Yamazoe A."/>
            <person name="Yamazaki S."/>
            <person name="Fujita N."/>
        </authorList>
    </citation>
    <scope>NUCLEOTIDE SEQUENCE [LARGE SCALE GENOMIC DNA]</scope>
    <source>
        <strain evidence="4 5">NBRC 100340</strain>
    </source>
</reference>
<dbReference type="AlphaFoldDB" id="K6VP17"/>